<dbReference type="GO" id="GO:0003700">
    <property type="term" value="F:DNA-binding transcription factor activity"/>
    <property type="evidence" value="ECO:0007669"/>
    <property type="project" value="TreeGrafter"/>
</dbReference>
<dbReference type="InterPro" id="IPR050109">
    <property type="entry name" value="HTH-type_TetR-like_transc_reg"/>
</dbReference>
<dbReference type="HOGENOM" id="CLU_069356_25_6_5"/>
<dbReference type="InterPro" id="IPR036271">
    <property type="entry name" value="Tet_transcr_reg_TetR-rel_C_sf"/>
</dbReference>
<dbReference type="SUPFAM" id="SSF48498">
    <property type="entry name" value="Tetracyclin repressor-like, C-terminal domain"/>
    <property type="match status" value="1"/>
</dbReference>
<keyword evidence="1" id="KW-0805">Transcription regulation</keyword>
<evidence type="ECO:0000313" key="7">
    <source>
        <dbReference type="Proteomes" id="UP000005732"/>
    </source>
</evidence>
<evidence type="ECO:0000256" key="3">
    <source>
        <dbReference type="ARBA" id="ARBA00023163"/>
    </source>
</evidence>
<feature type="DNA-binding region" description="H-T-H motif" evidence="4">
    <location>
        <begin position="65"/>
        <end position="84"/>
    </location>
</feature>
<evidence type="ECO:0000256" key="4">
    <source>
        <dbReference type="PROSITE-ProRule" id="PRU00335"/>
    </source>
</evidence>
<accession>J0W3E4</accession>
<dbReference type="EMBL" id="JH719395">
    <property type="protein sequence ID" value="EJC80216.1"/>
    <property type="molecule type" value="Genomic_DNA"/>
</dbReference>
<organism evidence="6 7">
    <name type="scientific">Rhizobium leguminosarum bv. trifolii WSM2297</name>
    <dbReference type="NCBI Taxonomy" id="754762"/>
    <lineage>
        <taxon>Bacteria</taxon>
        <taxon>Pseudomonadati</taxon>
        <taxon>Pseudomonadota</taxon>
        <taxon>Alphaproteobacteria</taxon>
        <taxon>Hyphomicrobiales</taxon>
        <taxon>Rhizobiaceae</taxon>
        <taxon>Rhizobium/Agrobacterium group</taxon>
        <taxon>Rhizobium</taxon>
    </lineage>
</organism>
<sequence>MRPQAIVSLLIRDIDLSYALFMVSKSKPSIKRRTSIGSRRNPEAEAAVLAAAKELIWEKGYAGFSVDEVARRAGSGKTTIYRWYPTKADLFVAIYTAERSAFVPVPNTGNLVEDLVQYTESLWRFWASHPAGAALRGLIAEAQGTSEALGALRDKFLPERTADVRQMLSSAAGRGEFPYEHVDEKLSLWVGFSWFRLLIGELHQADTIRLAMTQIAALAIPRPPE</sequence>
<dbReference type="PANTHER" id="PTHR30055:SF148">
    <property type="entry name" value="TETR-FAMILY TRANSCRIPTIONAL REGULATOR"/>
    <property type="match status" value="1"/>
</dbReference>
<evidence type="ECO:0000256" key="2">
    <source>
        <dbReference type="ARBA" id="ARBA00023125"/>
    </source>
</evidence>
<dbReference type="InterPro" id="IPR011075">
    <property type="entry name" value="TetR_C"/>
</dbReference>
<proteinExistence type="predicted"/>
<keyword evidence="2 4" id="KW-0238">DNA-binding</keyword>
<gene>
    <name evidence="6" type="ORF">Rleg4DRAFT_1834</name>
</gene>
<evidence type="ECO:0000256" key="1">
    <source>
        <dbReference type="ARBA" id="ARBA00023015"/>
    </source>
</evidence>
<evidence type="ECO:0000259" key="5">
    <source>
        <dbReference type="PROSITE" id="PS50977"/>
    </source>
</evidence>
<dbReference type="Pfam" id="PF00440">
    <property type="entry name" value="TetR_N"/>
    <property type="match status" value="1"/>
</dbReference>
<dbReference type="Gene3D" id="1.10.10.60">
    <property type="entry name" value="Homeodomain-like"/>
    <property type="match status" value="1"/>
</dbReference>
<dbReference type="GO" id="GO:0000976">
    <property type="term" value="F:transcription cis-regulatory region binding"/>
    <property type="evidence" value="ECO:0007669"/>
    <property type="project" value="TreeGrafter"/>
</dbReference>
<reference evidence="6 7" key="1">
    <citation type="submission" date="2012-02" db="EMBL/GenBank/DDBJ databases">
        <title>Improved High-Quality Draft Sequence of Rhizobium leguminosarum bv. trifolii WSM2297.</title>
        <authorList>
            <consortium name="US DOE Joint Genome Institute"/>
            <person name="Lucas S."/>
            <person name="Han J."/>
            <person name="Lapidus A."/>
            <person name="Cheng J.-F."/>
            <person name="Goodwin L."/>
            <person name="Pitluck S."/>
            <person name="Peters L."/>
            <person name="Ovchinnikova G."/>
            <person name="Zhang X."/>
            <person name="Detter J.C."/>
            <person name="Han C."/>
            <person name="Tapia R."/>
            <person name="Land M."/>
            <person name="Hauser L."/>
            <person name="Kyrpides N."/>
            <person name="Ivanova N."/>
            <person name="Pagani I."/>
            <person name="Brau L."/>
            <person name="Yates R."/>
            <person name="O'Hara G."/>
            <person name="Rui T."/>
            <person name="Howieson J."/>
            <person name="Reeve W."/>
            <person name="Woyke T."/>
        </authorList>
    </citation>
    <scope>NUCLEOTIDE SEQUENCE [LARGE SCALE GENOMIC DNA]</scope>
    <source>
        <strain evidence="6 7">WSM2297</strain>
    </source>
</reference>
<dbReference type="Pfam" id="PF16859">
    <property type="entry name" value="TetR_C_11"/>
    <property type="match status" value="1"/>
</dbReference>
<dbReference type="Proteomes" id="UP000005732">
    <property type="component" value="Unassembled WGS sequence"/>
</dbReference>
<evidence type="ECO:0000313" key="6">
    <source>
        <dbReference type="EMBL" id="EJC80216.1"/>
    </source>
</evidence>
<dbReference type="PANTHER" id="PTHR30055">
    <property type="entry name" value="HTH-TYPE TRANSCRIPTIONAL REGULATOR RUTR"/>
    <property type="match status" value="1"/>
</dbReference>
<feature type="domain" description="HTH tetR-type" evidence="5">
    <location>
        <begin position="42"/>
        <end position="102"/>
    </location>
</feature>
<keyword evidence="3" id="KW-0804">Transcription</keyword>
<name>J0W3E4_RHILT</name>
<dbReference type="SUPFAM" id="SSF46689">
    <property type="entry name" value="Homeodomain-like"/>
    <property type="match status" value="1"/>
</dbReference>
<dbReference type="PROSITE" id="PS50977">
    <property type="entry name" value="HTH_TETR_2"/>
    <property type="match status" value="1"/>
</dbReference>
<dbReference type="AlphaFoldDB" id="J0W3E4"/>
<dbReference type="Gene3D" id="1.10.357.10">
    <property type="entry name" value="Tetracycline Repressor, domain 2"/>
    <property type="match status" value="1"/>
</dbReference>
<dbReference type="PRINTS" id="PR00455">
    <property type="entry name" value="HTHTETR"/>
</dbReference>
<dbReference type="InterPro" id="IPR009057">
    <property type="entry name" value="Homeodomain-like_sf"/>
</dbReference>
<dbReference type="InterPro" id="IPR001647">
    <property type="entry name" value="HTH_TetR"/>
</dbReference>
<protein>
    <submittedName>
        <fullName evidence="6">Transcriptional regulator</fullName>
    </submittedName>
</protein>